<keyword evidence="2" id="KW-1185">Reference proteome</keyword>
<organism evidence="1 2">
    <name type="scientific">Aquibacillus albus</name>
    <dbReference type="NCBI Taxonomy" id="1168171"/>
    <lineage>
        <taxon>Bacteria</taxon>
        <taxon>Bacillati</taxon>
        <taxon>Bacillota</taxon>
        <taxon>Bacilli</taxon>
        <taxon>Bacillales</taxon>
        <taxon>Bacillaceae</taxon>
        <taxon>Aquibacillus</taxon>
    </lineage>
</organism>
<dbReference type="InterPro" id="IPR030910">
    <property type="entry name" value="SLAP_dom"/>
</dbReference>
<name>A0ABS2MWJ0_9BACI</name>
<dbReference type="RefSeq" id="WP_204497698.1">
    <property type="nucleotide sequence ID" value="NZ_JAFBDR010000003.1"/>
</dbReference>
<comment type="caution">
    <text evidence="1">The sequence shown here is derived from an EMBL/GenBank/DDBJ whole genome shotgun (WGS) entry which is preliminary data.</text>
</comment>
<gene>
    <name evidence="1" type="ORF">JOC48_000739</name>
</gene>
<accession>A0ABS2MWJ0</accession>
<dbReference type="EMBL" id="JAFBDR010000003">
    <property type="protein sequence ID" value="MBM7570261.1"/>
    <property type="molecule type" value="Genomic_DNA"/>
</dbReference>
<evidence type="ECO:0000313" key="2">
    <source>
        <dbReference type="Proteomes" id="UP001296943"/>
    </source>
</evidence>
<protein>
    <submittedName>
        <fullName evidence="1">Accessory Sec system S-layer assembly protein</fullName>
    </submittedName>
</protein>
<dbReference type="Proteomes" id="UP001296943">
    <property type="component" value="Unassembled WGS sequence"/>
</dbReference>
<evidence type="ECO:0000313" key="1">
    <source>
        <dbReference type="EMBL" id="MBM7570261.1"/>
    </source>
</evidence>
<proteinExistence type="predicted"/>
<dbReference type="NCBIfam" id="TIGR04399">
    <property type="entry name" value="acc_Sec_SLAP"/>
    <property type="match status" value="1"/>
</dbReference>
<dbReference type="InterPro" id="IPR030911">
    <property type="entry name" value="Sec_acc_SLAP"/>
</dbReference>
<sequence length="302" mass="34529">MFPFLRKSKEKVNKAREDNAIDADQILKEENESLDTDGELIETELSFHPDWKVPTEQRYVYAFHNSECSLLKPNQLSLAGIDIEKQGKNYVVTAFIRQTLSKSIKLKDTPILLIGPDNEKLGRKVFDLSKAGVIPANSSRPWQFVFKPKDLYIKEEDIATDNWSLAFELKPTSRKNQLDLADSWKKSLADESVKSLEKLVANAAPLKPGEMNFMGIDAKFNENKDLSVTILMRNGSEKNVYFEQIPLKIEDASGDLVAQGNFKLEKFEVKANTSKPWTFIFPQSLLQKENPDLKKWRVYPVQ</sequence>
<dbReference type="NCBIfam" id="TIGR04398">
    <property type="entry name" value="SLAP_DUP"/>
    <property type="match status" value="2"/>
</dbReference>
<reference evidence="1 2" key="1">
    <citation type="submission" date="2021-01" db="EMBL/GenBank/DDBJ databases">
        <title>Genomic Encyclopedia of Type Strains, Phase IV (KMG-IV): sequencing the most valuable type-strain genomes for metagenomic binning, comparative biology and taxonomic classification.</title>
        <authorList>
            <person name="Goeker M."/>
        </authorList>
    </citation>
    <scope>NUCLEOTIDE SEQUENCE [LARGE SCALE GENOMIC DNA]</scope>
    <source>
        <strain evidence="1 2">DSM 23711</strain>
    </source>
</reference>